<dbReference type="Gene3D" id="3.60.15.10">
    <property type="entry name" value="Ribonuclease Z/Hydroxyacylglutathione hydrolase-like"/>
    <property type="match status" value="1"/>
</dbReference>
<dbReference type="AlphaFoldDB" id="A0AAW4L0F7"/>
<dbReference type="PANTHER" id="PTHR30619:SF1">
    <property type="entry name" value="RECOMBINATION PROTEIN 2"/>
    <property type="match status" value="1"/>
</dbReference>
<dbReference type="EMBL" id="JAHCVJ010000001">
    <property type="protein sequence ID" value="MBT0663647.1"/>
    <property type="molecule type" value="Genomic_DNA"/>
</dbReference>
<sequence length="559" mass="62579">MAKIQIDMFEVQLGSSLLLQFKDKAGKQIRILADAGISVNKSKGYLQDHVLKKLRQMFGDGKIRLDLLIGTHYDEDHLYGLIPIIKDPGIEIGEAWLPPVANDTEYQPAGIRVRSEQLLAHQFAKKYGAETLERYLGVKLAACEELRTLERAADEPRKASFPRQNFKREFSEEAFTWNGETDSAVGLFQRHLKDADSTIGNFLSDEDLMDFSSFSLHKEAVGKPILAQEPLFDRYIRINPESRFDYFKGRWSRGSTHAEPDAVHFAQIRKSQAKDAITASHLFKVVEALKAKSVPIACQTIEAGKPIRYIWQSAQARFIPGANLVSDGPVLTLLGPSQRLVKSLRDKLPVGDYLAMFTYTPVKKRSITPSNQLSYIMRLEAEKQGILVSGDAGCVDFAAGKSGFYPALLAPLLPLHVIQIAHHAGYNWDFYNVLLEANYHKQTEGSFLLISHATTDKTRPSKEFAEFIGQVRKSGDDMQLLFTSRPSADKVQDYKTIIHKSVDGSGDVGDVRLSFDGKAWMVDSHAISIADEMPKFTADADKLMTASPKKARRTRKSIR</sequence>
<gene>
    <name evidence="1" type="ORF">KI809_04960</name>
</gene>
<dbReference type="SUPFAM" id="SSF56281">
    <property type="entry name" value="Metallo-hydrolase/oxidoreductase"/>
    <property type="match status" value="1"/>
</dbReference>
<dbReference type="InterPro" id="IPR052159">
    <property type="entry name" value="Competence_DNA_uptake"/>
</dbReference>
<dbReference type="InterPro" id="IPR036866">
    <property type="entry name" value="RibonucZ/Hydroxyglut_hydro"/>
</dbReference>
<comment type="caution">
    <text evidence="1">The sequence shown here is derived from an EMBL/GenBank/DDBJ whole genome shotgun (WGS) entry which is preliminary data.</text>
</comment>
<proteinExistence type="predicted"/>
<reference evidence="1 2" key="1">
    <citation type="submission" date="2021-05" db="EMBL/GenBank/DDBJ databases">
        <title>The draft genome of Geobacter pelophilus DSM 12255.</title>
        <authorList>
            <person name="Xu Z."/>
            <person name="Masuda Y."/>
            <person name="Itoh H."/>
            <person name="Senoo K."/>
        </authorList>
    </citation>
    <scope>NUCLEOTIDE SEQUENCE [LARGE SCALE GENOMIC DNA]</scope>
    <source>
        <strain evidence="1 2">DSM 12255</strain>
    </source>
</reference>
<keyword evidence="2" id="KW-1185">Reference proteome</keyword>
<dbReference type="Proteomes" id="UP000811899">
    <property type="component" value="Unassembled WGS sequence"/>
</dbReference>
<protein>
    <recommendedName>
        <fullName evidence="3">Metallo-beta-lactamase superfamily protein</fullName>
    </recommendedName>
</protein>
<dbReference type="PANTHER" id="PTHR30619">
    <property type="entry name" value="DNA INTERNALIZATION/COMPETENCE PROTEIN COMEC/REC2"/>
    <property type="match status" value="1"/>
</dbReference>
<evidence type="ECO:0000313" key="2">
    <source>
        <dbReference type="Proteomes" id="UP000811899"/>
    </source>
</evidence>
<dbReference type="RefSeq" id="WP_214170367.1">
    <property type="nucleotide sequence ID" value="NZ_JAHCVJ010000001.1"/>
</dbReference>
<evidence type="ECO:0008006" key="3">
    <source>
        <dbReference type="Google" id="ProtNLM"/>
    </source>
</evidence>
<organism evidence="1 2">
    <name type="scientific">Geoanaerobacter pelophilus</name>
    <dbReference type="NCBI Taxonomy" id="60036"/>
    <lineage>
        <taxon>Bacteria</taxon>
        <taxon>Pseudomonadati</taxon>
        <taxon>Thermodesulfobacteriota</taxon>
        <taxon>Desulfuromonadia</taxon>
        <taxon>Geobacterales</taxon>
        <taxon>Geobacteraceae</taxon>
        <taxon>Geoanaerobacter</taxon>
    </lineage>
</organism>
<name>A0AAW4L0F7_9BACT</name>
<accession>A0AAW4L0F7</accession>
<evidence type="ECO:0000313" key="1">
    <source>
        <dbReference type="EMBL" id="MBT0663647.1"/>
    </source>
</evidence>